<sequence length="155" mass="17674">MQPKIVAQTRATILPLYRYFGLRDWLVEPHIEETQTLLESARETVVASDGFQLVVHCEQSEESVQVICQFWRQRPPEVDGQAQGVREIILSSPSGEIFIDQPTMLAVDLTPHHKFEPGLIGVRVMWRGRRGQGLSRATGPLQHSGETYNLQLWQQ</sequence>
<reference evidence="1 2" key="1">
    <citation type="submission" date="2021-01" db="EMBL/GenBank/DDBJ databases">
        <title>Draft genome sequence of Micromonospora sp. strain STR1s_6.</title>
        <authorList>
            <person name="Karlyshev A."/>
            <person name="Jawad R."/>
        </authorList>
    </citation>
    <scope>NUCLEOTIDE SEQUENCE [LARGE SCALE GENOMIC DNA]</scope>
    <source>
        <strain evidence="1 2">STR1S-6</strain>
    </source>
</reference>
<dbReference type="Proteomes" id="UP000622245">
    <property type="component" value="Unassembled WGS sequence"/>
</dbReference>
<dbReference type="RefSeq" id="WP_203146944.1">
    <property type="nucleotide sequence ID" value="NZ_JAEVHL010000007.1"/>
</dbReference>
<gene>
    <name evidence="1" type="ORF">JM949_03075</name>
</gene>
<dbReference type="EMBL" id="JAEVHL010000007">
    <property type="protein sequence ID" value="MBM0274521.1"/>
    <property type="molecule type" value="Genomic_DNA"/>
</dbReference>
<protein>
    <submittedName>
        <fullName evidence="1">Uncharacterized protein</fullName>
    </submittedName>
</protein>
<evidence type="ECO:0000313" key="1">
    <source>
        <dbReference type="EMBL" id="MBM0274521.1"/>
    </source>
</evidence>
<evidence type="ECO:0000313" key="2">
    <source>
        <dbReference type="Proteomes" id="UP000622245"/>
    </source>
</evidence>
<accession>A0ABS1YAU2</accession>
<proteinExistence type="predicted"/>
<name>A0ABS1YAU2_9ACTN</name>
<organism evidence="1 2">
    <name type="scientific">Micromonospora tarensis</name>
    <dbReference type="NCBI Taxonomy" id="2806100"/>
    <lineage>
        <taxon>Bacteria</taxon>
        <taxon>Bacillati</taxon>
        <taxon>Actinomycetota</taxon>
        <taxon>Actinomycetes</taxon>
        <taxon>Micromonosporales</taxon>
        <taxon>Micromonosporaceae</taxon>
        <taxon>Micromonospora</taxon>
    </lineage>
</organism>
<comment type="caution">
    <text evidence="1">The sequence shown here is derived from an EMBL/GenBank/DDBJ whole genome shotgun (WGS) entry which is preliminary data.</text>
</comment>
<keyword evidence="2" id="KW-1185">Reference proteome</keyword>